<accession>A0A8J5WLA7</accession>
<evidence type="ECO:0000313" key="3">
    <source>
        <dbReference type="Proteomes" id="UP000729402"/>
    </source>
</evidence>
<name>A0A8J5WLA7_ZIZPA</name>
<dbReference type="Proteomes" id="UP000729402">
    <property type="component" value="Unassembled WGS sequence"/>
</dbReference>
<evidence type="ECO:0000256" key="1">
    <source>
        <dbReference type="SAM" id="MobiDB-lite"/>
    </source>
</evidence>
<organism evidence="2 3">
    <name type="scientific">Zizania palustris</name>
    <name type="common">Northern wild rice</name>
    <dbReference type="NCBI Taxonomy" id="103762"/>
    <lineage>
        <taxon>Eukaryota</taxon>
        <taxon>Viridiplantae</taxon>
        <taxon>Streptophyta</taxon>
        <taxon>Embryophyta</taxon>
        <taxon>Tracheophyta</taxon>
        <taxon>Spermatophyta</taxon>
        <taxon>Magnoliopsida</taxon>
        <taxon>Liliopsida</taxon>
        <taxon>Poales</taxon>
        <taxon>Poaceae</taxon>
        <taxon>BOP clade</taxon>
        <taxon>Oryzoideae</taxon>
        <taxon>Oryzeae</taxon>
        <taxon>Zizaniinae</taxon>
        <taxon>Zizania</taxon>
    </lineage>
</organism>
<comment type="caution">
    <text evidence="2">The sequence shown here is derived from an EMBL/GenBank/DDBJ whole genome shotgun (WGS) entry which is preliminary data.</text>
</comment>
<keyword evidence="3" id="KW-1185">Reference proteome</keyword>
<dbReference type="AlphaFoldDB" id="A0A8J5WLA7"/>
<feature type="region of interest" description="Disordered" evidence="1">
    <location>
        <begin position="1"/>
        <end position="28"/>
    </location>
</feature>
<evidence type="ECO:0000313" key="2">
    <source>
        <dbReference type="EMBL" id="KAG8093345.1"/>
    </source>
</evidence>
<proteinExistence type="predicted"/>
<dbReference type="EMBL" id="JAAALK010000080">
    <property type="protein sequence ID" value="KAG8093345.1"/>
    <property type="molecule type" value="Genomic_DNA"/>
</dbReference>
<reference evidence="2" key="1">
    <citation type="journal article" date="2021" name="bioRxiv">
        <title>Whole Genome Assembly and Annotation of Northern Wild Rice, Zizania palustris L., Supports a Whole Genome Duplication in the Zizania Genus.</title>
        <authorList>
            <person name="Haas M."/>
            <person name="Kono T."/>
            <person name="Macchietto M."/>
            <person name="Millas R."/>
            <person name="McGilp L."/>
            <person name="Shao M."/>
            <person name="Duquette J."/>
            <person name="Hirsch C.N."/>
            <person name="Kimball J."/>
        </authorList>
    </citation>
    <scope>NUCLEOTIDE SEQUENCE</scope>
    <source>
        <tissue evidence="2">Fresh leaf tissue</tissue>
    </source>
</reference>
<protein>
    <submittedName>
        <fullName evidence="2">Uncharacterized protein</fullName>
    </submittedName>
</protein>
<reference evidence="2" key="2">
    <citation type="submission" date="2021-02" db="EMBL/GenBank/DDBJ databases">
        <authorList>
            <person name="Kimball J.A."/>
            <person name="Haas M.W."/>
            <person name="Macchietto M."/>
            <person name="Kono T."/>
            <person name="Duquette J."/>
            <person name="Shao M."/>
        </authorList>
    </citation>
    <scope>NUCLEOTIDE SEQUENCE</scope>
    <source>
        <tissue evidence="2">Fresh leaf tissue</tissue>
    </source>
</reference>
<sequence length="83" mass="8944">MVECGKEEVEFVPLGRSPPPPPANAGRERHARCEDGLLSFPGLAVAFSPVRLPHAHGRLVPPASVSVRTELKGNYSQWSIVST</sequence>
<gene>
    <name evidence="2" type="ORF">GUJ93_ZPchr0012g22064</name>
</gene>